<protein>
    <submittedName>
        <fullName evidence="1">Uncharacterized protein</fullName>
    </submittedName>
</protein>
<sequence length="498" mass="57383">MDGGSEAEKKKPPEGETKSKRKMKTASQLEILEKTYAVHSYPSEELRAELSTQLGLSDRQLQMWFCHRRLKDRKAPPVKRQPKDSPSAVPLPGGDKELAGTDSSPFARAGMAVQRIGGDVAAMKRYYEMPPPQQSIAELRAIAFVEAQLGEPLREDGPIIGMEFDPLPPDAFGAPIGKFSHAEFSFDSLACFGSLSFLGDNIGNGTMLLYQGGPATGGQQNYPGLPFETKQYDRPDVKPVKDMFTVHPQGATRTLHEYQFLPEQPTVRTDTYERAAPSYHYGSPVDSRQNHLFPSASEEYENVPRKNSFVNTALDAHFGAHAITALENQFVSSDRRVTLDEDASRMEKKRKSEEARIAREVEVHEKRIRKELEKQDILRRKREEQIRKEMERHDRERRKEEERLLREKQREEERYLREQRRELERREKFLQKESIRAEKMRQKEELRREKEAARLRAANERAIARKIAKESMELIEDERLELMELAAVKQRTAYNTVS</sequence>
<proteinExistence type="predicted"/>
<evidence type="ECO:0000313" key="2">
    <source>
        <dbReference type="Proteomes" id="UP001164250"/>
    </source>
</evidence>
<organism evidence="1 2">
    <name type="scientific">Pistacia atlantica</name>
    <dbReference type="NCBI Taxonomy" id="434234"/>
    <lineage>
        <taxon>Eukaryota</taxon>
        <taxon>Viridiplantae</taxon>
        <taxon>Streptophyta</taxon>
        <taxon>Embryophyta</taxon>
        <taxon>Tracheophyta</taxon>
        <taxon>Spermatophyta</taxon>
        <taxon>Magnoliopsida</taxon>
        <taxon>eudicotyledons</taxon>
        <taxon>Gunneridae</taxon>
        <taxon>Pentapetalae</taxon>
        <taxon>rosids</taxon>
        <taxon>malvids</taxon>
        <taxon>Sapindales</taxon>
        <taxon>Anacardiaceae</taxon>
        <taxon>Pistacia</taxon>
    </lineage>
</organism>
<comment type="caution">
    <text evidence="1">The sequence shown here is derived from an EMBL/GenBank/DDBJ whole genome shotgun (WGS) entry which is preliminary data.</text>
</comment>
<evidence type="ECO:0000313" key="1">
    <source>
        <dbReference type="EMBL" id="KAJ0111524.1"/>
    </source>
</evidence>
<keyword evidence="2" id="KW-1185">Reference proteome</keyword>
<dbReference type="Proteomes" id="UP001164250">
    <property type="component" value="Chromosome 1"/>
</dbReference>
<gene>
    <name evidence="1" type="ORF">Patl1_02335</name>
</gene>
<reference evidence="2" key="1">
    <citation type="journal article" date="2023" name="G3 (Bethesda)">
        <title>Genome assembly and association tests identify interacting loci associated with vigor, precocity, and sex in interspecific pistachio rootstocks.</title>
        <authorList>
            <person name="Palmer W."/>
            <person name="Jacygrad E."/>
            <person name="Sagayaradj S."/>
            <person name="Cavanaugh K."/>
            <person name="Han R."/>
            <person name="Bertier L."/>
            <person name="Beede B."/>
            <person name="Kafkas S."/>
            <person name="Golino D."/>
            <person name="Preece J."/>
            <person name="Michelmore R."/>
        </authorList>
    </citation>
    <scope>NUCLEOTIDE SEQUENCE [LARGE SCALE GENOMIC DNA]</scope>
</reference>
<name>A0ACC1C7M1_9ROSI</name>
<dbReference type="EMBL" id="CM047897">
    <property type="protein sequence ID" value="KAJ0111524.1"/>
    <property type="molecule type" value="Genomic_DNA"/>
</dbReference>
<accession>A0ACC1C7M1</accession>